<sequence length="113" mass="12737">MLRDRRATLVVVQTGPPIEIVVGRIAVDSEIVDQLPELSWQRVAVAFKKPRKADKIEQSPAVDCVVLEVGERIVERQVAFVSECPAHRPREQVIGAIHFGVDRWITFVVVGWQ</sequence>
<gene>
    <name evidence="1" type="ORF">CA13_31480</name>
</gene>
<reference evidence="1 2" key="1">
    <citation type="submission" date="2019-02" db="EMBL/GenBank/DDBJ databases">
        <title>Deep-cultivation of Planctomycetes and their phenomic and genomic characterization uncovers novel biology.</title>
        <authorList>
            <person name="Wiegand S."/>
            <person name="Jogler M."/>
            <person name="Boedeker C."/>
            <person name="Pinto D."/>
            <person name="Vollmers J."/>
            <person name="Rivas-Marin E."/>
            <person name="Kohn T."/>
            <person name="Peeters S.H."/>
            <person name="Heuer A."/>
            <person name="Rast P."/>
            <person name="Oberbeckmann S."/>
            <person name="Bunk B."/>
            <person name="Jeske O."/>
            <person name="Meyerdierks A."/>
            <person name="Storesund J.E."/>
            <person name="Kallscheuer N."/>
            <person name="Luecker S."/>
            <person name="Lage O.M."/>
            <person name="Pohl T."/>
            <person name="Merkel B.J."/>
            <person name="Hornburger P."/>
            <person name="Mueller R.-W."/>
            <person name="Bruemmer F."/>
            <person name="Labrenz M."/>
            <person name="Spormann A.M."/>
            <person name="Op Den Camp H."/>
            <person name="Overmann J."/>
            <person name="Amann R."/>
            <person name="Jetten M.S.M."/>
            <person name="Mascher T."/>
            <person name="Medema M.H."/>
            <person name="Devos D.P."/>
            <person name="Kaster A.-K."/>
            <person name="Ovreas L."/>
            <person name="Rohde M."/>
            <person name="Galperin M.Y."/>
            <person name="Jogler C."/>
        </authorList>
    </citation>
    <scope>NUCLEOTIDE SEQUENCE [LARGE SCALE GENOMIC DNA]</scope>
    <source>
        <strain evidence="1 2">CA13</strain>
    </source>
</reference>
<proteinExistence type="predicted"/>
<dbReference type="EMBL" id="SJPJ01000001">
    <property type="protein sequence ID" value="TWT81695.1"/>
    <property type="molecule type" value="Genomic_DNA"/>
</dbReference>
<evidence type="ECO:0000313" key="2">
    <source>
        <dbReference type="Proteomes" id="UP000315010"/>
    </source>
</evidence>
<evidence type="ECO:0000313" key="1">
    <source>
        <dbReference type="EMBL" id="TWT81695.1"/>
    </source>
</evidence>
<organism evidence="1 2">
    <name type="scientific">Novipirellula herctigrandis</name>
    <dbReference type="NCBI Taxonomy" id="2527986"/>
    <lineage>
        <taxon>Bacteria</taxon>
        <taxon>Pseudomonadati</taxon>
        <taxon>Planctomycetota</taxon>
        <taxon>Planctomycetia</taxon>
        <taxon>Pirellulales</taxon>
        <taxon>Pirellulaceae</taxon>
        <taxon>Novipirellula</taxon>
    </lineage>
</organism>
<comment type="caution">
    <text evidence="1">The sequence shown here is derived from an EMBL/GenBank/DDBJ whole genome shotgun (WGS) entry which is preliminary data.</text>
</comment>
<protein>
    <submittedName>
        <fullName evidence="1">Uncharacterized protein</fullName>
    </submittedName>
</protein>
<dbReference type="RefSeq" id="WP_419194360.1">
    <property type="nucleotide sequence ID" value="NZ_SJPJ01000001.1"/>
</dbReference>
<name>A0A5C5Z3C4_9BACT</name>
<accession>A0A5C5Z3C4</accession>
<dbReference type="Proteomes" id="UP000315010">
    <property type="component" value="Unassembled WGS sequence"/>
</dbReference>
<keyword evidence="2" id="KW-1185">Reference proteome</keyword>
<dbReference type="AlphaFoldDB" id="A0A5C5Z3C4"/>